<dbReference type="RefSeq" id="WP_379285591.1">
    <property type="nucleotide sequence ID" value="NZ_JBHTIU010000003.1"/>
</dbReference>
<organism evidence="3 4">
    <name type="scientific">Paenibacillus residui</name>
    <dbReference type="NCBI Taxonomy" id="629724"/>
    <lineage>
        <taxon>Bacteria</taxon>
        <taxon>Bacillati</taxon>
        <taxon>Bacillota</taxon>
        <taxon>Bacilli</taxon>
        <taxon>Bacillales</taxon>
        <taxon>Paenibacillaceae</taxon>
        <taxon>Paenibacillus</taxon>
    </lineage>
</organism>
<reference evidence="4" key="1">
    <citation type="journal article" date="2019" name="Int. J. Syst. Evol. Microbiol.">
        <title>The Global Catalogue of Microorganisms (GCM) 10K type strain sequencing project: providing services to taxonomists for standard genome sequencing and annotation.</title>
        <authorList>
            <consortium name="The Broad Institute Genomics Platform"/>
            <consortium name="The Broad Institute Genome Sequencing Center for Infectious Disease"/>
            <person name="Wu L."/>
            <person name="Ma J."/>
        </authorList>
    </citation>
    <scope>NUCLEOTIDE SEQUENCE [LARGE SCALE GENOMIC DNA]</scope>
    <source>
        <strain evidence="4">CCUG 57263</strain>
    </source>
</reference>
<evidence type="ECO:0000313" key="4">
    <source>
        <dbReference type="Proteomes" id="UP001597120"/>
    </source>
</evidence>
<sequence>MNCAEVQDLIEIYTDLPPDDERRLRVDEHVNHCTDCKNELQIWIESAEWIAREEASPSSRPAAMEGPEFSSRVMNRIYEQESWRTPVSDRIYSISYKVRRRLTAFISFCLALFMFSFLYSLVYRPAPESQPVESGIFGFHQAVSAADNYAEPSLHTQVMMQSASSKTAIIEPLKLGPIQTYPDYLLVISFLGLIAALLIMNWLSRIRA</sequence>
<protein>
    <submittedName>
        <fullName evidence="3">Anti-sigma factor family protein</fullName>
    </submittedName>
</protein>
<evidence type="ECO:0000256" key="1">
    <source>
        <dbReference type="SAM" id="Phobius"/>
    </source>
</evidence>
<feature type="domain" description="Putative zinc-finger" evidence="2">
    <location>
        <begin position="3"/>
        <end position="36"/>
    </location>
</feature>
<dbReference type="InterPro" id="IPR027383">
    <property type="entry name" value="Znf_put"/>
</dbReference>
<keyword evidence="1" id="KW-1133">Transmembrane helix</keyword>
<evidence type="ECO:0000313" key="3">
    <source>
        <dbReference type="EMBL" id="MFD0867797.1"/>
    </source>
</evidence>
<accession>A0ABW3D5X6</accession>
<keyword evidence="1" id="KW-0472">Membrane</keyword>
<proteinExistence type="predicted"/>
<dbReference type="Pfam" id="PF13490">
    <property type="entry name" value="zf-HC2"/>
    <property type="match status" value="1"/>
</dbReference>
<keyword evidence="4" id="KW-1185">Reference proteome</keyword>
<feature type="transmembrane region" description="Helical" evidence="1">
    <location>
        <begin position="184"/>
        <end position="203"/>
    </location>
</feature>
<dbReference type="EMBL" id="JBHTIU010000003">
    <property type="protein sequence ID" value="MFD0867797.1"/>
    <property type="molecule type" value="Genomic_DNA"/>
</dbReference>
<keyword evidence="1" id="KW-0812">Transmembrane</keyword>
<gene>
    <name evidence="3" type="ORF">ACFQ03_01370</name>
</gene>
<feature type="transmembrane region" description="Helical" evidence="1">
    <location>
        <begin position="102"/>
        <end position="122"/>
    </location>
</feature>
<dbReference type="Proteomes" id="UP001597120">
    <property type="component" value="Unassembled WGS sequence"/>
</dbReference>
<comment type="caution">
    <text evidence="3">The sequence shown here is derived from an EMBL/GenBank/DDBJ whole genome shotgun (WGS) entry which is preliminary data.</text>
</comment>
<name>A0ABW3D5X6_9BACL</name>
<evidence type="ECO:0000259" key="2">
    <source>
        <dbReference type="Pfam" id="PF13490"/>
    </source>
</evidence>